<keyword evidence="2" id="KW-1185">Reference proteome</keyword>
<gene>
    <name evidence="1" type="ORF">V1264_022660</name>
</gene>
<dbReference type="SUPFAM" id="SSF52540">
    <property type="entry name" value="P-loop containing nucleoside triphosphate hydrolases"/>
    <property type="match status" value="1"/>
</dbReference>
<dbReference type="InterPro" id="IPR027417">
    <property type="entry name" value="P-loop_NTPase"/>
</dbReference>
<dbReference type="Proteomes" id="UP001374579">
    <property type="component" value="Unassembled WGS sequence"/>
</dbReference>
<dbReference type="EMBL" id="JBAMIC010004070">
    <property type="protein sequence ID" value="KAK7088785.1"/>
    <property type="molecule type" value="Genomic_DNA"/>
</dbReference>
<evidence type="ECO:0000313" key="1">
    <source>
        <dbReference type="EMBL" id="KAK7088785.1"/>
    </source>
</evidence>
<proteinExistence type="predicted"/>
<comment type="caution">
    <text evidence="1">The sequence shown here is derived from an EMBL/GenBank/DDBJ whole genome shotgun (WGS) entry which is preliminary data.</text>
</comment>
<dbReference type="Gene3D" id="3.40.50.300">
    <property type="entry name" value="P-loop containing nucleotide triphosphate hydrolases"/>
    <property type="match status" value="1"/>
</dbReference>
<protein>
    <submittedName>
        <fullName evidence="1">Uncharacterized protein</fullName>
    </submittedName>
</protein>
<dbReference type="AlphaFoldDB" id="A0AAN9AKU1"/>
<name>A0AAN9AKU1_9CAEN</name>
<reference evidence="1 2" key="1">
    <citation type="submission" date="2024-02" db="EMBL/GenBank/DDBJ databases">
        <title>Chromosome-scale genome assembly of the rough periwinkle Littorina saxatilis.</title>
        <authorList>
            <person name="De Jode A."/>
            <person name="Faria R."/>
            <person name="Formenti G."/>
            <person name="Sims Y."/>
            <person name="Smith T.P."/>
            <person name="Tracey A."/>
            <person name="Wood J.M.D."/>
            <person name="Zagrodzka Z.B."/>
            <person name="Johannesson K."/>
            <person name="Butlin R.K."/>
            <person name="Leder E.H."/>
        </authorList>
    </citation>
    <scope>NUCLEOTIDE SEQUENCE [LARGE SCALE GENOMIC DNA]</scope>
    <source>
        <strain evidence="1">Snail1</strain>
        <tissue evidence="1">Muscle</tissue>
    </source>
</reference>
<organism evidence="1 2">
    <name type="scientific">Littorina saxatilis</name>
    <dbReference type="NCBI Taxonomy" id="31220"/>
    <lineage>
        <taxon>Eukaryota</taxon>
        <taxon>Metazoa</taxon>
        <taxon>Spiralia</taxon>
        <taxon>Lophotrochozoa</taxon>
        <taxon>Mollusca</taxon>
        <taxon>Gastropoda</taxon>
        <taxon>Caenogastropoda</taxon>
        <taxon>Littorinimorpha</taxon>
        <taxon>Littorinoidea</taxon>
        <taxon>Littorinidae</taxon>
        <taxon>Littorina</taxon>
    </lineage>
</organism>
<sequence>MADRETQESSNASLKLLEMVDTVKSYYPNILTRTYVVPPVHFNRVPYEAVTVPGTNQSALVQLCHVNPKGVIQADFAQQHVLFNLQELGQTRSEVMFVVSELNFKHYLNKKVHQSTTKTLPKPATLPDTARDHGVQGDFDILVIHRHHGILVGEMKSVGWNEASVSDKKVTKVLFKAMEQLDKCEVHARHMVSDVAPGLTVRKALILPYVSGDQLRKVLESNEELQQAVCRTLDAPSVTEAVQLCCCSDHLSDPAAFWEVTGHVMSRLTSWWRHRMACVVDPQLTDQLYLVIVARFVGPATTVSIHWSVSSCFNAKQKVEVRTEGEAVAELSRRLEPLVLTPQQIGLMAKNPALVCLTGPPGTGKTVMMELQGLRWLLEGRDVHVLTTARASTAISIGIAHQLNVMLNQHPHPAHTSGTVCRHQYDFTKAEDVARAVTELSACARDGQLYILMDEANFTVSTAEGQRNRRLLKELADRFPGLHLWAARIGHRDVPSDLVRVELTLPLRSAPVIQRLVQLAREELTHFSQYSNNGVPSPGDGLSVIRLSHHGDAHTGRWPVDCELCGHNVAAELRRLRVGATERMMITSPAPLRYGDVFVLTRSVDLHDHSYNRHGWLRTASHFVLGLRAERLPVCVLGRPDVRHSWERWERDVADVAVGKTDSVTVAYWEHVQGLERPLVVLLPGRRGGRDEGTSEERIVAEDRLMAVSRARSQLIVVEVPR</sequence>
<evidence type="ECO:0000313" key="2">
    <source>
        <dbReference type="Proteomes" id="UP001374579"/>
    </source>
</evidence>
<accession>A0AAN9AKU1</accession>